<sequence>MWFLPPPPNATKNKGDFFDNTFRLTFNGPNVYRNSQVGLFLRKPDWKNIQLQPFEKNLYVEHPATTSRSMAEVSAYRKVNGISVKGYNVPKPILALEESNFPDFIVKSIGATRDHSSPTSIEAHCWPIALACRNFLGIAETGSHKTLAYVLPAVIHVSRQPPLQQGDGPITVVLAPTRELAKQIHNIALELGEPAAVRSVCASNGEPKGGQYDELKKGCHICVATPRRFIDFLEEGKVNLRRCTYLVLDEVDRMVAMGFKPHILKIAEHCRPDHQTIMWVTSWQNELRPFVEDLLNDYIKIEFGKAQLPAENSVEMTVDVCQEEAKEAKLAELFDDVLKEKSKKAVVFTDTKRKADEIAWKLRLRGWSAIGLHGKKTKKERDWIVSLFRTGTSSVLVTTDKVAQDLVLDNVCLVVNYDCPDCSEVFVRRSSHVARSGEPGVVHTFILPTQQPYATNLVAILEHAKQPVKRELYKMARKAHAK</sequence>
<gene>
    <name evidence="1" type="ORF">HPB49_018337</name>
</gene>
<evidence type="ECO:0000313" key="1">
    <source>
        <dbReference type="EMBL" id="KAH7960256.1"/>
    </source>
</evidence>
<organism evidence="1 2">
    <name type="scientific">Dermacentor silvarum</name>
    <name type="common">Tick</name>
    <dbReference type="NCBI Taxonomy" id="543639"/>
    <lineage>
        <taxon>Eukaryota</taxon>
        <taxon>Metazoa</taxon>
        <taxon>Ecdysozoa</taxon>
        <taxon>Arthropoda</taxon>
        <taxon>Chelicerata</taxon>
        <taxon>Arachnida</taxon>
        <taxon>Acari</taxon>
        <taxon>Parasitiformes</taxon>
        <taxon>Ixodida</taxon>
        <taxon>Ixodoidea</taxon>
        <taxon>Ixodidae</taxon>
        <taxon>Rhipicephalinae</taxon>
        <taxon>Dermacentor</taxon>
    </lineage>
</organism>
<protein>
    <submittedName>
        <fullName evidence="1">Uncharacterized protein</fullName>
    </submittedName>
</protein>
<proteinExistence type="predicted"/>
<evidence type="ECO:0000313" key="2">
    <source>
        <dbReference type="Proteomes" id="UP000821865"/>
    </source>
</evidence>
<dbReference type="Proteomes" id="UP000821865">
    <property type="component" value="Chromosome 3"/>
</dbReference>
<dbReference type="EMBL" id="CM023472">
    <property type="protein sequence ID" value="KAH7960256.1"/>
    <property type="molecule type" value="Genomic_DNA"/>
</dbReference>
<keyword evidence="2" id="KW-1185">Reference proteome</keyword>
<accession>A0ACB8D7C9</accession>
<reference evidence="1" key="1">
    <citation type="submission" date="2020-05" db="EMBL/GenBank/DDBJ databases">
        <title>Large-scale comparative analyses of tick genomes elucidate their genetic diversity and vector capacities.</title>
        <authorList>
            <person name="Jia N."/>
            <person name="Wang J."/>
            <person name="Shi W."/>
            <person name="Du L."/>
            <person name="Sun Y."/>
            <person name="Zhan W."/>
            <person name="Jiang J."/>
            <person name="Wang Q."/>
            <person name="Zhang B."/>
            <person name="Ji P."/>
            <person name="Sakyi L.B."/>
            <person name="Cui X."/>
            <person name="Yuan T."/>
            <person name="Jiang B."/>
            <person name="Yang W."/>
            <person name="Lam T.T.-Y."/>
            <person name="Chang Q."/>
            <person name="Ding S."/>
            <person name="Wang X."/>
            <person name="Zhu J."/>
            <person name="Ruan X."/>
            <person name="Zhao L."/>
            <person name="Wei J."/>
            <person name="Que T."/>
            <person name="Du C."/>
            <person name="Cheng J."/>
            <person name="Dai P."/>
            <person name="Han X."/>
            <person name="Huang E."/>
            <person name="Gao Y."/>
            <person name="Liu J."/>
            <person name="Shao H."/>
            <person name="Ye R."/>
            <person name="Li L."/>
            <person name="Wei W."/>
            <person name="Wang X."/>
            <person name="Wang C."/>
            <person name="Yang T."/>
            <person name="Huo Q."/>
            <person name="Li W."/>
            <person name="Guo W."/>
            <person name="Chen H."/>
            <person name="Zhou L."/>
            <person name="Ni X."/>
            <person name="Tian J."/>
            <person name="Zhou Y."/>
            <person name="Sheng Y."/>
            <person name="Liu T."/>
            <person name="Pan Y."/>
            <person name="Xia L."/>
            <person name="Li J."/>
            <person name="Zhao F."/>
            <person name="Cao W."/>
        </authorList>
    </citation>
    <scope>NUCLEOTIDE SEQUENCE</scope>
    <source>
        <strain evidence="1">Dsil-2018</strain>
    </source>
</reference>
<comment type="caution">
    <text evidence="1">The sequence shown here is derived from an EMBL/GenBank/DDBJ whole genome shotgun (WGS) entry which is preliminary data.</text>
</comment>
<name>A0ACB8D7C9_DERSI</name>